<sequence length="421" mass="47289">MGGNSSSHAEKRTEPQNGTRLQRRNTACINGNVWLDKRWTNVPALEEFEILRKLGEGGFGEVFLAKHNVDKQLFAIKALNKKHVVAHGQGMSVIIESEVMVAMSYPFVLRMHGAFQDEKYFYIQLEYASGGDLFQHVVRMIGFPEEWSCIYLAEVALALDHVHQHGFLYRDLKLENVLVMNDGHIKLGDFGLAAKVWKPHLEQVGTPSHMAPEVLKGESYDSTVDWWAAGIVFVEMVLGDSPFPKLGRDMGLEELIAYFESGMHLQVLQASLLKTTSANARTLVESLLRPSPRQRLCSLSSLQQHPLYTNFDFPALIELRIPGPLAPRVQLQLHRSSDSADDTGSHNDSRSQRRMSRRSRATSNREMSSASLSSEESDKYNSVSSQKVHHVEVLFSQLANFRTTIVQKAGKGVRSMAELEV</sequence>
<comment type="catalytic activity">
    <reaction evidence="7">
        <text>L-threonyl-[protein] + ATP = O-phospho-L-threonyl-[protein] + ADP + H(+)</text>
        <dbReference type="Rhea" id="RHEA:46608"/>
        <dbReference type="Rhea" id="RHEA-COMP:11060"/>
        <dbReference type="Rhea" id="RHEA-COMP:11605"/>
        <dbReference type="ChEBI" id="CHEBI:15378"/>
        <dbReference type="ChEBI" id="CHEBI:30013"/>
        <dbReference type="ChEBI" id="CHEBI:30616"/>
        <dbReference type="ChEBI" id="CHEBI:61977"/>
        <dbReference type="ChEBI" id="CHEBI:456216"/>
        <dbReference type="EC" id="2.7.11.1"/>
    </reaction>
</comment>
<name>A0A7S2HQY0_9EUKA</name>
<comment type="catalytic activity">
    <reaction evidence="8">
        <text>L-seryl-[protein] + ATP = O-phospho-L-seryl-[protein] + ADP + H(+)</text>
        <dbReference type="Rhea" id="RHEA:17989"/>
        <dbReference type="Rhea" id="RHEA-COMP:9863"/>
        <dbReference type="Rhea" id="RHEA-COMP:11604"/>
        <dbReference type="ChEBI" id="CHEBI:15378"/>
        <dbReference type="ChEBI" id="CHEBI:29999"/>
        <dbReference type="ChEBI" id="CHEBI:30616"/>
        <dbReference type="ChEBI" id="CHEBI:83421"/>
        <dbReference type="ChEBI" id="CHEBI:456216"/>
        <dbReference type="EC" id="2.7.11.1"/>
    </reaction>
</comment>
<dbReference type="FunFam" id="3.30.200.20:FF:000042">
    <property type="entry name" value="Aurora kinase A"/>
    <property type="match status" value="1"/>
</dbReference>
<feature type="domain" description="Protein kinase" evidence="12">
    <location>
        <begin position="48"/>
        <end position="308"/>
    </location>
</feature>
<dbReference type="GO" id="GO:0005524">
    <property type="term" value="F:ATP binding"/>
    <property type="evidence" value="ECO:0007669"/>
    <property type="project" value="UniProtKB-UniRule"/>
</dbReference>
<proteinExistence type="inferred from homology"/>
<gene>
    <name evidence="13" type="ORF">CBRE1094_LOCUS28421</name>
</gene>
<dbReference type="PANTHER" id="PTHR24356">
    <property type="entry name" value="SERINE/THREONINE-PROTEIN KINASE"/>
    <property type="match status" value="1"/>
</dbReference>
<comment type="similarity">
    <text evidence="10">Belongs to the protein kinase superfamily.</text>
</comment>
<dbReference type="PROSITE" id="PS00107">
    <property type="entry name" value="PROTEIN_KINASE_ATP"/>
    <property type="match status" value="1"/>
</dbReference>
<keyword evidence="4 9" id="KW-0547">Nucleotide-binding</keyword>
<dbReference type="GO" id="GO:0035556">
    <property type="term" value="P:intracellular signal transduction"/>
    <property type="evidence" value="ECO:0007669"/>
    <property type="project" value="TreeGrafter"/>
</dbReference>
<keyword evidence="2 10" id="KW-0723">Serine/threonine-protein kinase</keyword>
<dbReference type="Pfam" id="PF00069">
    <property type="entry name" value="Pkinase"/>
    <property type="match status" value="1"/>
</dbReference>
<dbReference type="AlphaFoldDB" id="A0A7S2HQY0"/>
<dbReference type="InterPro" id="IPR011009">
    <property type="entry name" value="Kinase-like_dom_sf"/>
</dbReference>
<keyword evidence="3" id="KW-0808">Transferase</keyword>
<dbReference type="EMBL" id="HBGU01052075">
    <property type="protein sequence ID" value="CAD9497382.1"/>
    <property type="molecule type" value="Transcribed_RNA"/>
</dbReference>
<dbReference type="InterPro" id="IPR017441">
    <property type="entry name" value="Protein_kinase_ATP_BS"/>
</dbReference>
<dbReference type="PROSITE" id="PS50011">
    <property type="entry name" value="PROTEIN_KINASE_DOM"/>
    <property type="match status" value="1"/>
</dbReference>
<dbReference type="InterPro" id="IPR000719">
    <property type="entry name" value="Prot_kinase_dom"/>
</dbReference>
<organism evidence="13">
    <name type="scientific">Haptolina brevifila</name>
    <dbReference type="NCBI Taxonomy" id="156173"/>
    <lineage>
        <taxon>Eukaryota</taxon>
        <taxon>Haptista</taxon>
        <taxon>Haptophyta</taxon>
        <taxon>Prymnesiophyceae</taxon>
        <taxon>Prymnesiales</taxon>
        <taxon>Prymnesiaceae</taxon>
        <taxon>Haptolina</taxon>
    </lineage>
</organism>
<evidence type="ECO:0000256" key="11">
    <source>
        <dbReference type="SAM" id="MobiDB-lite"/>
    </source>
</evidence>
<feature type="compositionally biased region" description="Low complexity" evidence="11">
    <location>
        <begin position="361"/>
        <end position="374"/>
    </location>
</feature>
<keyword evidence="5" id="KW-0418">Kinase</keyword>
<evidence type="ECO:0000256" key="7">
    <source>
        <dbReference type="ARBA" id="ARBA00047899"/>
    </source>
</evidence>
<evidence type="ECO:0000256" key="3">
    <source>
        <dbReference type="ARBA" id="ARBA00022679"/>
    </source>
</evidence>
<evidence type="ECO:0000256" key="1">
    <source>
        <dbReference type="ARBA" id="ARBA00012513"/>
    </source>
</evidence>
<feature type="region of interest" description="Disordered" evidence="11">
    <location>
        <begin position="334"/>
        <end position="383"/>
    </location>
</feature>
<evidence type="ECO:0000313" key="13">
    <source>
        <dbReference type="EMBL" id="CAD9497382.1"/>
    </source>
</evidence>
<reference evidence="13" key="1">
    <citation type="submission" date="2021-01" db="EMBL/GenBank/DDBJ databases">
        <authorList>
            <person name="Corre E."/>
            <person name="Pelletier E."/>
            <person name="Niang G."/>
            <person name="Scheremetjew M."/>
            <person name="Finn R."/>
            <person name="Kale V."/>
            <person name="Holt S."/>
            <person name="Cochrane G."/>
            <person name="Meng A."/>
            <person name="Brown T."/>
            <person name="Cohen L."/>
        </authorList>
    </citation>
    <scope>NUCLEOTIDE SEQUENCE</scope>
    <source>
        <strain evidence="13">UTEX LB 985</strain>
    </source>
</reference>
<evidence type="ECO:0000256" key="4">
    <source>
        <dbReference type="ARBA" id="ARBA00022741"/>
    </source>
</evidence>
<dbReference type="InterPro" id="IPR050236">
    <property type="entry name" value="Ser_Thr_kinase_AGC"/>
</dbReference>
<keyword evidence="6 9" id="KW-0067">ATP-binding</keyword>
<dbReference type="Gene3D" id="3.30.200.20">
    <property type="entry name" value="Phosphorylase Kinase, domain 1"/>
    <property type="match status" value="1"/>
</dbReference>
<evidence type="ECO:0000256" key="2">
    <source>
        <dbReference type="ARBA" id="ARBA00022527"/>
    </source>
</evidence>
<evidence type="ECO:0000259" key="12">
    <source>
        <dbReference type="PROSITE" id="PS50011"/>
    </source>
</evidence>
<dbReference type="Gene3D" id="1.10.510.10">
    <property type="entry name" value="Transferase(Phosphotransferase) domain 1"/>
    <property type="match status" value="1"/>
</dbReference>
<evidence type="ECO:0000256" key="10">
    <source>
        <dbReference type="RuleBase" id="RU000304"/>
    </source>
</evidence>
<dbReference type="PROSITE" id="PS00108">
    <property type="entry name" value="PROTEIN_KINASE_ST"/>
    <property type="match status" value="1"/>
</dbReference>
<evidence type="ECO:0000256" key="5">
    <source>
        <dbReference type="ARBA" id="ARBA00022777"/>
    </source>
</evidence>
<protein>
    <recommendedName>
        <fullName evidence="1">non-specific serine/threonine protein kinase</fullName>
        <ecNumber evidence="1">2.7.11.1</ecNumber>
    </recommendedName>
</protein>
<dbReference type="InterPro" id="IPR008271">
    <property type="entry name" value="Ser/Thr_kinase_AS"/>
</dbReference>
<dbReference type="SMART" id="SM00220">
    <property type="entry name" value="S_TKc"/>
    <property type="match status" value="1"/>
</dbReference>
<evidence type="ECO:0000256" key="9">
    <source>
        <dbReference type="PROSITE-ProRule" id="PRU10141"/>
    </source>
</evidence>
<feature type="region of interest" description="Disordered" evidence="11">
    <location>
        <begin position="1"/>
        <end position="22"/>
    </location>
</feature>
<feature type="compositionally biased region" description="Basic and acidic residues" evidence="11">
    <location>
        <begin position="335"/>
        <end position="351"/>
    </location>
</feature>
<dbReference type="SUPFAM" id="SSF56112">
    <property type="entry name" value="Protein kinase-like (PK-like)"/>
    <property type="match status" value="1"/>
</dbReference>
<dbReference type="CDD" id="cd05123">
    <property type="entry name" value="STKc_AGC"/>
    <property type="match status" value="1"/>
</dbReference>
<dbReference type="PANTHER" id="PTHR24356:SF407">
    <property type="entry name" value="RAC SERINE_THREONINE-PROTEIN KINASE"/>
    <property type="match status" value="1"/>
</dbReference>
<evidence type="ECO:0000256" key="6">
    <source>
        <dbReference type="ARBA" id="ARBA00022840"/>
    </source>
</evidence>
<dbReference type="GO" id="GO:0004674">
    <property type="term" value="F:protein serine/threonine kinase activity"/>
    <property type="evidence" value="ECO:0007669"/>
    <property type="project" value="UniProtKB-KW"/>
</dbReference>
<evidence type="ECO:0000256" key="8">
    <source>
        <dbReference type="ARBA" id="ARBA00048679"/>
    </source>
</evidence>
<feature type="binding site" evidence="9">
    <location>
        <position position="77"/>
    </location>
    <ligand>
        <name>ATP</name>
        <dbReference type="ChEBI" id="CHEBI:30616"/>
    </ligand>
</feature>
<dbReference type="InterPro" id="IPR045270">
    <property type="entry name" value="STKc_AGC"/>
</dbReference>
<accession>A0A7S2HQY0</accession>
<dbReference type="EC" id="2.7.11.1" evidence="1"/>